<dbReference type="PANTHER" id="PTHR35610">
    <property type="entry name" value="3-ISOPROPYLMALATE DEHYDRATASE-RELATED"/>
    <property type="match status" value="1"/>
</dbReference>
<dbReference type="SUPFAM" id="SSF159659">
    <property type="entry name" value="Cgl1923-like"/>
    <property type="match status" value="1"/>
</dbReference>
<dbReference type="Pfam" id="PF09754">
    <property type="entry name" value="PAC2"/>
    <property type="match status" value="1"/>
</dbReference>
<dbReference type="Proteomes" id="UP000236755">
    <property type="component" value="Unassembled WGS sequence"/>
</dbReference>
<name>A0A1H3VT34_9EURY</name>
<dbReference type="OrthoDB" id="35908at2157"/>
<dbReference type="Gene3D" id="3.40.50.10900">
    <property type="entry name" value="PAC-like subunit"/>
    <property type="match status" value="1"/>
</dbReference>
<keyword evidence="3" id="KW-1185">Reference proteome</keyword>
<organism evidence="2 3">
    <name type="scientific">Haloplanus vescus</name>
    <dbReference type="NCBI Taxonomy" id="555874"/>
    <lineage>
        <taxon>Archaea</taxon>
        <taxon>Methanobacteriati</taxon>
        <taxon>Methanobacteriota</taxon>
        <taxon>Stenosarchaea group</taxon>
        <taxon>Halobacteria</taxon>
        <taxon>Halobacteriales</taxon>
        <taxon>Haloferacaceae</taxon>
        <taxon>Haloplanus</taxon>
    </lineage>
</organism>
<dbReference type="InterPro" id="IPR038389">
    <property type="entry name" value="PSMG2_sf"/>
</dbReference>
<gene>
    <name evidence="2" type="ORF">SAMN04488065_0242</name>
</gene>
<feature type="region of interest" description="Disordered" evidence="1">
    <location>
        <begin position="223"/>
        <end position="247"/>
    </location>
</feature>
<dbReference type="RefSeq" id="WP_092630195.1">
    <property type="nucleotide sequence ID" value="NZ_FNQT01000001.1"/>
</dbReference>
<evidence type="ECO:0000256" key="1">
    <source>
        <dbReference type="SAM" id="MobiDB-lite"/>
    </source>
</evidence>
<evidence type="ECO:0008006" key="4">
    <source>
        <dbReference type="Google" id="ProtNLM"/>
    </source>
</evidence>
<proteinExistence type="predicted"/>
<dbReference type="PANTHER" id="PTHR35610:SF8">
    <property type="entry name" value="3-ISOPROPYLMALATE DEHYDRATASE"/>
    <property type="match status" value="1"/>
</dbReference>
<sequence length="247" mass="26483">MSNIDVLRDDVSLDEPTLVEGLPGVGLVGKLATDHLVETFDMCHYANVTCDSLPPVAMYEEGDRNLSPPVRLYADPEKDLLALRSDVPVAPPAALEFAECLGEWTVADDVLPVYLSGIGREREDGETPALYGVSTGGASDRLDAVDVSPPEEAGLVSGPTGALLSHAIETDTPALGLVVEASQRFPDPQASAHLLEAGIEPLLDISVPVQELTERAQEIRQTKRRLAKQMQSAEEESSKARPLGMYQ</sequence>
<dbReference type="STRING" id="555874.SAMN04488065_0242"/>
<dbReference type="AlphaFoldDB" id="A0A1H3VT34"/>
<protein>
    <recommendedName>
        <fullName evidence="4">PAC2 family protein</fullName>
    </recommendedName>
</protein>
<dbReference type="EMBL" id="FNQT01000001">
    <property type="protein sequence ID" value="SDZ77851.1"/>
    <property type="molecule type" value="Genomic_DNA"/>
</dbReference>
<reference evidence="2 3" key="1">
    <citation type="submission" date="2016-10" db="EMBL/GenBank/DDBJ databases">
        <authorList>
            <person name="de Groot N.N."/>
        </authorList>
    </citation>
    <scope>NUCLEOTIDE SEQUENCE [LARGE SCALE GENOMIC DNA]</scope>
    <source>
        <strain evidence="2 3">CGMCC 1.8712</strain>
    </source>
</reference>
<evidence type="ECO:0000313" key="3">
    <source>
        <dbReference type="Proteomes" id="UP000236755"/>
    </source>
</evidence>
<accession>A0A1H3VT34</accession>
<dbReference type="InterPro" id="IPR019151">
    <property type="entry name" value="Proteasome_assmbl_chaperone_2"/>
</dbReference>
<evidence type="ECO:0000313" key="2">
    <source>
        <dbReference type="EMBL" id="SDZ77851.1"/>
    </source>
</evidence>